<evidence type="ECO:0000313" key="1">
    <source>
        <dbReference type="EMBL" id="CAD8054384.1"/>
    </source>
</evidence>
<keyword evidence="2" id="KW-1185">Reference proteome</keyword>
<reference evidence="1" key="1">
    <citation type="submission" date="2021-01" db="EMBL/GenBank/DDBJ databases">
        <authorList>
            <consortium name="Genoscope - CEA"/>
            <person name="William W."/>
        </authorList>
    </citation>
    <scope>NUCLEOTIDE SEQUENCE</scope>
</reference>
<dbReference type="CDD" id="cd02440">
    <property type="entry name" value="AdoMet_MTases"/>
    <property type="match status" value="1"/>
</dbReference>
<dbReference type="AlphaFoldDB" id="A0A8S1KTV8"/>
<dbReference type="EMBL" id="CAJJDN010000008">
    <property type="protein sequence ID" value="CAD8054384.1"/>
    <property type="molecule type" value="Genomic_DNA"/>
</dbReference>
<comment type="caution">
    <text evidence="1">The sequence shown here is derived from an EMBL/GenBank/DDBJ whole genome shotgun (WGS) entry which is preliminary data.</text>
</comment>
<evidence type="ECO:0008006" key="3">
    <source>
        <dbReference type="Google" id="ProtNLM"/>
    </source>
</evidence>
<name>A0A8S1KTV8_9CILI</name>
<dbReference type="OrthoDB" id="194443at2759"/>
<dbReference type="InterPro" id="IPR019012">
    <property type="entry name" value="RNA_cap_Gua-N2-MeTrfase"/>
</dbReference>
<dbReference type="Pfam" id="PF09445">
    <property type="entry name" value="Methyltransf_15"/>
    <property type="match status" value="1"/>
</dbReference>
<sequence>MQLRILDENEEEETCYFCFTIKRKKQSSRSQQKQSNDKMSMQNLSYDHQIIESAEQITQDSFFKISEQVLKISDYPKNKLFFLKNKASKEEIIVKITEKKINPNELSGSTLGLDSPKSPIQEQLQQLEQTPDHVARYIAKRLKEFAIITDLGCGAGGNTLQLAKECPYVIGVEIEGKLIELAQKNCHHLNVNVDLINADIFTLNNLKTDVIFVNPSLNKETLPYKDLLKNCHPNIKKILLNHQKNTKNFVFQLPPQIDITQLPLLININSQYAYFRQNCPSFCSIEIEQIILNQQLEYIVVYCGDVCDIKQSEIIKFLSKQFRKVQPDYKQIQKQHLFWLFDLINRNIGIQNLTYRAVEAIKQKKSIESFCKFIRQQFQIHQDLYQTYINHNQNDQDDLYSASKQEIDQQDIDNMSPSNFSYKQIEVAHMHYSYNNENVFDVFEDEDNNGYNSFVMNVKH</sequence>
<protein>
    <recommendedName>
        <fullName evidence="3">Trimethylguanosine synthase</fullName>
    </recommendedName>
</protein>
<accession>A0A8S1KTV8</accession>
<dbReference type="GO" id="GO:0071164">
    <property type="term" value="F:RNA cap trimethylguanosine synthase activity"/>
    <property type="evidence" value="ECO:0007669"/>
    <property type="project" value="TreeGrafter"/>
</dbReference>
<organism evidence="1 2">
    <name type="scientific">Paramecium sonneborni</name>
    <dbReference type="NCBI Taxonomy" id="65129"/>
    <lineage>
        <taxon>Eukaryota</taxon>
        <taxon>Sar</taxon>
        <taxon>Alveolata</taxon>
        <taxon>Ciliophora</taxon>
        <taxon>Intramacronucleata</taxon>
        <taxon>Oligohymenophorea</taxon>
        <taxon>Peniculida</taxon>
        <taxon>Parameciidae</taxon>
        <taxon>Paramecium</taxon>
    </lineage>
</organism>
<dbReference type="GO" id="GO:0005634">
    <property type="term" value="C:nucleus"/>
    <property type="evidence" value="ECO:0007669"/>
    <property type="project" value="TreeGrafter"/>
</dbReference>
<proteinExistence type="predicted"/>
<dbReference type="Proteomes" id="UP000692954">
    <property type="component" value="Unassembled WGS sequence"/>
</dbReference>
<dbReference type="PANTHER" id="PTHR14741:SF32">
    <property type="entry name" value="TRIMETHYLGUANOSINE SYNTHASE"/>
    <property type="match status" value="1"/>
</dbReference>
<dbReference type="PANTHER" id="PTHR14741">
    <property type="entry name" value="S-ADENOSYLMETHIONINE-DEPENDENT METHYLTRANSFERASE RELATED"/>
    <property type="match status" value="1"/>
</dbReference>
<evidence type="ECO:0000313" key="2">
    <source>
        <dbReference type="Proteomes" id="UP000692954"/>
    </source>
</evidence>
<gene>
    <name evidence="1" type="ORF">PSON_ATCC_30995.1.T0080269</name>
</gene>